<dbReference type="Proteomes" id="UP000727407">
    <property type="component" value="Unassembled WGS sequence"/>
</dbReference>
<organism evidence="1 2">
    <name type="scientific">Clarias magur</name>
    <name type="common">Asian catfish</name>
    <name type="synonym">Macropteronotus magur</name>
    <dbReference type="NCBI Taxonomy" id="1594786"/>
    <lineage>
        <taxon>Eukaryota</taxon>
        <taxon>Metazoa</taxon>
        <taxon>Chordata</taxon>
        <taxon>Craniata</taxon>
        <taxon>Vertebrata</taxon>
        <taxon>Euteleostomi</taxon>
        <taxon>Actinopterygii</taxon>
        <taxon>Neopterygii</taxon>
        <taxon>Teleostei</taxon>
        <taxon>Ostariophysi</taxon>
        <taxon>Siluriformes</taxon>
        <taxon>Clariidae</taxon>
        <taxon>Clarias</taxon>
    </lineage>
</organism>
<evidence type="ECO:0000313" key="1">
    <source>
        <dbReference type="EMBL" id="KAF5892544.1"/>
    </source>
</evidence>
<accession>A0A8J4WTR9</accession>
<name>A0A8J4WTR9_CLAMG</name>
<protein>
    <submittedName>
        <fullName evidence="1">Uncharacterized protein</fullName>
    </submittedName>
</protein>
<dbReference type="EMBL" id="QNUK01000493">
    <property type="protein sequence ID" value="KAF5892544.1"/>
    <property type="molecule type" value="Genomic_DNA"/>
</dbReference>
<sequence>MREKTTCGVVSSRSHDNLDFFKSSITVQPSQPVAKLYSRLSPPFRVLHPSQTQIFICARRSYGNSEPFPISWAFSCFIGCSGVRRSCPE</sequence>
<reference evidence="1" key="1">
    <citation type="submission" date="2020-07" db="EMBL/GenBank/DDBJ databases">
        <title>Clarias magur genome sequencing, assembly and annotation.</title>
        <authorList>
            <person name="Kushwaha B."/>
            <person name="Kumar R."/>
            <person name="Das P."/>
            <person name="Joshi C.G."/>
            <person name="Kumar D."/>
            <person name="Nagpure N.S."/>
            <person name="Pandey M."/>
            <person name="Agarwal S."/>
            <person name="Srivastava S."/>
            <person name="Singh M."/>
            <person name="Sahoo L."/>
            <person name="Jayasankar P."/>
            <person name="Meher P.K."/>
            <person name="Koringa P.G."/>
            <person name="Iquebal M.A."/>
            <person name="Das S.P."/>
            <person name="Bit A."/>
            <person name="Patnaik S."/>
            <person name="Patel N."/>
            <person name="Shah T.M."/>
            <person name="Hinsu A."/>
            <person name="Jena J.K."/>
        </authorList>
    </citation>
    <scope>NUCLEOTIDE SEQUENCE</scope>
    <source>
        <strain evidence="1">CIFAMagur01</strain>
        <tissue evidence="1">Testis</tissue>
    </source>
</reference>
<comment type="caution">
    <text evidence="1">The sequence shown here is derived from an EMBL/GenBank/DDBJ whole genome shotgun (WGS) entry which is preliminary data.</text>
</comment>
<dbReference type="AlphaFoldDB" id="A0A8J4WTR9"/>
<evidence type="ECO:0000313" key="2">
    <source>
        <dbReference type="Proteomes" id="UP000727407"/>
    </source>
</evidence>
<proteinExistence type="predicted"/>
<gene>
    <name evidence="1" type="ORF">DAT39_017742</name>
</gene>
<keyword evidence="2" id="KW-1185">Reference proteome</keyword>